<dbReference type="AlphaFoldDB" id="A0A382AWN7"/>
<sequence>MADTAAARAGLLVDKPVIYAFTGNEL</sequence>
<organism evidence="1">
    <name type="scientific">marine metagenome</name>
    <dbReference type="NCBI Taxonomy" id="408172"/>
    <lineage>
        <taxon>unclassified sequences</taxon>
        <taxon>metagenomes</taxon>
        <taxon>ecological metagenomes</taxon>
    </lineage>
</organism>
<protein>
    <submittedName>
        <fullName evidence="1">Uncharacterized protein</fullName>
    </submittedName>
</protein>
<reference evidence="1" key="1">
    <citation type="submission" date="2018-05" db="EMBL/GenBank/DDBJ databases">
        <authorList>
            <person name="Lanie J.A."/>
            <person name="Ng W.-L."/>
            <person name="Kazmierczak K.M."/>
            <person name="Andrzejewski T.M."/>
            <person name="Davidsen T.M."/>
            <person name="Wayne K.J."/>
            <person name="Tettelin H."/>
            <person name="Glass J.I."/>
            <person name="Rusch D."/>
            <person name="Podicherti R."/>
            <person name="Tsui H.-C.T."/>
            <person name="Winkler M.E."/>
        </authorList>
    </citation>
    <scope>NUCLEOTIDE SEQUENCE</scope>
</reference>
<evidence type="ECO:0000313" key="1">
    <source>
        <dbReference type="EMBL" id="SVB05858.1"/>
    </source>
</evidence>
<proteinExistence type="predicted"/>
<dbReference type="EMBL" id="UINC01027132">
    <property type="protein sequence ID" value="SVB05858.1"/>
    <property type="molecule type" value="Genomic_DNA"/>
</dbReference>
<accession>A0A382AWN7</accession>
<gene>
    <name evidence="1" type="ORF">METZ01_LOCUS158712</name>
</gene>
<name>A0A382AWN7_9ZZZZ</name>